<feature type="transmembrane region" description="Helical" evidence="1">
    <location>
        <begin position="164"/>
        <end position="195"/>
    </location>
</feature>
<feature type="transmembrane region" description="Helical" evidence="1">
    <location>
        <begin position="215"/>
        <end position="245"/>
    </location>
</feature>
<gene>
    <name evidence="2" type="ORF">SAMN05216463_106106</name>
</gene>
<feature type="transmembrane region" description="Helical" evidence="1">
    <location>
        <begin position="131"/>
        <end position="152"/>
    </location>
</feature>
<protein>
    <submittedName>
        <fullName evidence="2">Uncharacterized protein</fullName>
    </submittedName>
</protein>
<proteinExistence type="predicted"/>
<keyword evidence="1" id="KW-0812">Transmembrane</keyword>
<sequence length="258" mass="28593">MKKAMMYLLLALGITLVVIFIGGAMLGLIAGFIDGFYGNEVGTTTSMSVMVYAGSALILLLCIILNWVFLKLGFASYTLGRAPKKSRLKVYVCMVIFFATIAILNNAMPSQELFWGDSVQESIGWMRSHPVYSILLIVIIEATDNLVIYGAVLREILDWKHRPVVIIPFYAGVMGVFLILVSQTSFATIGFIIALAEGWIYEYSRSVVPVIIGDVAYWIVILSSIGTSWGWFAFLPLVATIYFLVYAMKVLEPTKPID</sequence>
<keyword evidence="1" id="KW-1133">Transmembrane helix</keyword>
<organism evidence="2 3">
    <name type="scientific">Xylanibacter ruminicola</name>
    <name type="common">Prevotella ruminicola</name>
    <dbReference type="NCBI Taxonomy" id="839"/>
    <lineage>
        <taxon>Bacteria</taxon>
        <taxon>Pseudomonadati</taxon>
        <taxon>Bacteroidota</taxon>
        <taxon>Bacteroidia</taxon>
        <taxon>Bacteroidales</taxon>
        <taxon>Prevotellaceae</taxon>
        <taxon>Xylanibacter</taxon>
    </lineage>
</organism>
<name>A0A1M6TNB6_XYLRU</name>
<dbReference type="RefSeq" id="WP_073206635.1">
    <property type="nucleotide sequence ID" value="NZ_FRBD01000006.1"/>
</dbReference>
<dbReference type="AlphaFoldDB" id="A0A1M6TNB6"/>
<reference evidence="2 3" key="1">
    <citation type="submission" date="2016-11" db="EMBL/GenBank/DDBJ databases">
        <authorList>
            <person name="Jaros S."/>
            <person name="Januszkiewicz K."/>
            <person name="Wedrychowicz H."/>
        </authorList>
    </citation>
    <scope>NUCLEOTIDE SEQUENCE [LARGE SCALE GENOMIC DNA]</scope>
    <source>
        <strain evidence="2 3">KHT3</strain>
    </source>
</reference>
<evidence type="ECO:0000313" key="3">
    <source>
        <dbReference type="Proteomes" id="UP000184130"/>
    </source>
</evidence>
<evidence type="ECO:0000313" key="2">
    <source>
        <dbReference type="EMBL" id="SHK58278.1"/>
    </source>
</evidence>
<feature type="transmembrane region" description="Helical" evidence="1">
    <location>
        <begin position="7"/>
        <end position="29"/>
    </location>
</feature>
<feature type="transmembrane region" description="Helical" evidence="1">
    <location>
        <begin position="49"/>
        <end position="69"/>
    </location>
</feature>
<dbReference type="EMBL" id="FRBD01000006">
    <property type="protein sequence ID" value="SHK58278.1"/>
    <property type="molecule type" value="Genomic_DNA"/>
</dbReference>
<dbReference type="Proteomes" id="UP000184130">
    <property type="component" value="Unassembled WGS sequence"/>
</dbReference>
<keyword evidence="1" id="KW-0472">Membrane</keyword>
<dbReference type="OrthoDB" id="1080969at2"/>
<evidence type="ECO:0000256" key="1">
    <source>
        <dbReference type="SAM" id="Phobius"/>
    </source>
</evidence>
<feature type="transmembrane region" description="Helical" evidence="1">
    <location>
        <begin position="90"/>
        <end position="108"/>
    </location>
</feature>
<accession>A0A1M6TNB6</accession>